<organism evidence="2 3">
    <name type="scientific">Neohortaea acidophila</name>
    <dbReference type="NCBI Taxonomy" id="245834"/>
    <lineage>
        <taxon>Eukaryota</taxon>
        <taxon>Fungi</taxon>
        <taxon>Dikarya</taxon>
        <taxon>Ascomycota</taxon>
        <taxon>Pezizomycotina</taxon>
        <taxon>Dothideomycetes</taxon>
        <taxon>Dothideomycetidae</taxon>
        <taxon>Mycosphaerellales</taxon>
        <taxon>Teratosphaeriaceae</taxon>
        <taxon>Neohortaea</taxon>
    </lineage>
</organism>
<feature type="compositionally biased region" description="Basic and acidic residues" evidence="1">
    <location>
        <begin position="137"/>
        <end position="152"/>
    </location>
</feature>
<sequence>MQLLATWFTVEKDQKSKCGRDVRKGQNFKLLDVSKDEKSIKVSISGHPDDAVIVSADCVATLAVLPGTMKDDKAANHANDFSVKKEETVRVYRVSSDRSQLVIGTSTSDTSRKHCEARIRHRSIGNLTTLGKSYGGLEDHRPLSSGKRHTESIKMSNGPRPSGQSIRYKHGMLTER</sequence>
<evidence type="ECO:0000256" key="1">
    <source>
        <dbReference type="SAM" id="MobiDB-lite"/>
    </source>
</evidence>
<reference evidence="2" key="1">
    <citation type="journal article" date="2020" name="Stud. Mycol.">
        <title>101 Dothideomycetes genomes: a test case for predicting lifestyles and emergence of pathogens.</title>
        <authorList>
            <person name="Haridas S."/>
            <person name="Albert R."/>
            <person name="Binder M."/>
            <person name="Bloem J."/>
            <person name="Labutti K."/>
            <person name="Salamov A."/>
            <person name="Andreopoulos B."/>
            <person name="Baker S."/>
            <person name="Barry K."/>
            <person name="Bills G."/>
            <person name="Bluhm B."/>
            <person name="Cannon C."/>
            <person name="Castanera R."/>
            <person name="Culley D."/>
            <person name="Daum C."/>
            <person name="Ezra D."/>
            <person name="Gonzalez J."/>
            <person name="Henrissat B."/>
            <person name="Kuo A."/>
            <person name="Liang C."/>
            <person name="Lipzen A."/>
            <person name="Lutzoni F."/>
            <person name="Magnuson J."/>
            <person name="Mondo S."/>
            <person name="Nolan M."/>
            <person name="Ohm R."/>
            <person name="Pangilinan J."/>
            <person name="Park H.-J."/>
            <person name="Ramirez L."/>
            <person name="Alfaro M."/>
            <person name="Sun H."/>
            <person name="Tritt A."/>
            <person name="Yoshinaga Y."/>
            <person name="Zwiers L.-H."/>
            <person name="Turgeon B."/>
            <person name="Goodwin S."/>
            <person name="Spatafora J."/>
            <person name="Crous P."/>
            <person name="Grigoriev I."/>
        </authorList>
    </citation>
    <scope>NUCLEOTIDE SEQUENCE</scope>
    <source>
        <strain evidence="2">CBS 113389</strain>
    </source>
</reference>
<dbReference type="EMBL" id="MU001631">
    <property type="protein sequence ID" value="KAF2488192.1"/>
    <property type="molecule type" value="Genomic_DNA"/>
</dbReference>
<gene>
    <name evidence="2" type="ORF">BDY17DRAFT_290386</name>
</gene>
<dbReference type="Proteomes" id="UP000799767">
    <property type="component" value="Unassembled WGS sequence"/>
</dbReference>
<dbReference type="RefSeq" id="XP_033594761.1">
    <property type="nucleotide sequence ID" value="XM_033732502.1"/>
</dbReference>
<proteinExistence type="predicted"/>
<protein>
    <submittedName>
        <fullName evidence="2">Uncharacterized protein</fullName>
    </submittedName>
</protein>
<evidence type="ECO:0000313" key="2">
    <source>
        <dbReference type="EMBL" id="KAF2488192.1"/>
    </source>
</evidence>
<keyword evidence="3" id="KW-1185">Reference proteome</keyword>
<evidence type="ECO:0000313" key="3">
    <source>
        <dbReference type="Proteomes" id="UP000799767"/>
    </source>
</evidence>
<name>A0A6A6Q7B8_9PEZI</name>
<dbReference type="AlphaFoldDB" id="A0A6A6Q7B8"/>
<dbReference type="GeneID" id="54473504"/>
<feature type="region of interest" description="Disordered" evidence="1">
    <location>
        <begin position="132"/>
        <end position="176"/>
    </location>
</feature>
<accession>A0A6A6Q7B8</accession>